<accession>A0A9P8Q5P0</accession>
<reference evidence="3" key="1">
    <citation type="journal article" date="2021" name="Open Biol.">
        <title>Shared evolutionary footprints suggest mitochondrial oxidative damage underlies multiple complex I losses in fungi.</title>
        <authorList>
            <person name="Schikora-Tamarit M.A."/>
            <person name="Marcet-Houben M."/>
            <person name="Nosek J."/>
            <person name="Gabaldon T."/>
        </authorList>
    </citation>
    <scope>NUCLEOTIDE SEQUENCE</scope>
    <source>
        <strain evidence="3">CBS2887</strain>
    </source>
</reference>
<dbReference type="EMBL" id="JAEUBG010003171">
    <property type="protein sequence ID" value="KAH3683334.1"/>
    <property type="molecule type" value="Genomic_DNA"/>
</dbReference>
<name>A0A9P8Q5P0_WICPI</name>
<evidence type="ECO:0000313" key="4">
    <source>
        <dbReference type="Proteomes" id="UP000774326"/>
    </source>
</evidence>
<dbReference type="PANTHER" id="PTHR13844">
    <property type="entry name" value="SWI/SNF-RELATED MATRIX-ASSOCIATED ACTIN-DEPENDENT REGULATOR OF CHROMATIN SUBFAMILY D"/>
    <property type="match status" value="1"/>
</dbReference>
<sequence>AILGVSDLEKVSVKRLRGALEKLFVVEFEGGDKQKIKELILERYDEFTSGNIHPMRYLTKEEIAKEEAERKRKWEAENNLNSSPTKRKKSNNNKSKLSAEFVDDNDKHSSNSSGKARGWSAITFYMSPQLSQLLGMQPEDMIARPECVKQIWVYIKAHDLQDPNDKRQIICDDAMKRLFGDTVHMFTMNKMLGLHLSKDVEITKKEAFVDPKAFITNVKKETDKDSSVDLADLEQDVEDILQEDD</sequence>
<dbReference type="AlphaFoldDB" id="A0A9P8Q5P0"/>
<evidence type="ECO:0000313" key="3">
    <source>
        <dbReference type="EMBL" id="KAH3683334.1"/>
    </source>
</evidence>
<protein>
    <recommendedName>
        <fullName evidence="2">DM2 domain-containing protein</fullName>
    </recommendedName>
</protein>
<dbReference type="OrthoDB" id="10251073at2759"/>
<dbReference type="InterPro" id="IPR003121">
    <property type="entry name" value="SWIB_MDM2_domain"/>
</dbReference>
<dbReference type="InterPro" id="IPR036885">
    <property type="entry name" value="SWIB_MDM2_dom_sf"/>
</dbReference>
<proteinExistence type="predicted"/>
<dbReference type="Gene3D" id="1.10.245.10">
    <property type="entry name" value="SWIB/MDM2 domain"/>
    <property type="match status" value="1"/>
</dbReference>
<keyword evidence="4" id="KW-1185">Reference proteome</keyword>
<dbReference type="InterPro" id="IPR019835">
    <property type="entry name" value="SWIB_domain"/>
</dbReference>
<reference evidence="3" key="2">
    <citation type="submission" date="2021-01" db="EMBL/GenBank/DDBJ databases">
        <authorList>
            <person name="Schikora-Tamarit M.A."/>
        </authorList>
    </citation>
    <scope>NUCLEOTIDE SEQUENCE</scope>
    <source>
        <strain evidence="3">CBS2887</strain>
    </source>
</reference>
<dbReference type="Pfam" id="PF02201">
    <property type="entry name" value="SWIB"/>
    <property type="match status" value="1"/>
</dbReference>
<dbReference type="CDD" id="cd10567">
    <property type="entry name" value="SWIB-MDM2_like"/>
    <property type="match status" value="1"/>
</dbReference>
<evidence type="ECO:0000259" key="2">
    <source>
        <dbReference type="PROSITE" id="PS51925"/>
    </source>
</evidence>
<dbReference type="SUPFAM" id="SSF47592">
    <property type="entry name" value="SWIB/MDM2 domain"/>
    <property type="match status" value="1"/>
</dbReference>
<evidence type="ECO:0000256" key="1">
    <source>
        <dbReference type="SAM" id="MobiDB-lite"/>
    </source>
</evidence>
<dbReference type="Proteomes" id="UP000774326">
    <property type="component" value="Unassembled WGS sequence"/>
</dbReference>
<gene>
    <name evidence="3" type="ORF">WICPIJ_005691</name>
</gene>
<organism evidence="3 4">
    <name type="scientific">Wickerhamomyces pijperi</name>
    <name type="common">Yeast</name>
    <name type="synonym">Pichia pijperi</name>
    <dbReference type="NCBI Taxonomy" id="599730"/>
    <lineage>
        <taxon>Eukaryota</taxon>
        <taxon>Fungi</taxon>
        <taxon>Dikarya</taxon>
        <taxon>Ascomycota</taxon>
        <taxon>Saccharomycotina</taxon>
        <taxon>Saccharomycetes</taxon>
        <taxon>Phaffomycetales</taxon>
        <taxon>Wickerhamomycetaceae</taxon>
        <taxon>Wickerhamomyces</taxon>
    </lineage>
</organism>
<dbReference type="SMART" id="SM00151">
    <property type="entry name" value="SWIB"/>
    <property type="match status" value="1"/>
</dbReference>
<comment type="caution">
    <text evidence="3">The sequence shown here is derived from an EMBL/GenBank/DDBJ whole genome shotgun (WGS) entry which is preliminary data.</text>
</comment>
<feature type="domain" description="DM2" evidence="2">
    <location>
        <begin position="119"/>
        <end position="198"/>
    </location>
</feature>
<feature type="non-terminal residue" evidence="3">
    <location>
        <position position="1"/>
    </location>
</feature>
<feature type="region of interest" description="Disordered" evidence="1">
    <location>
        <begin position="69"/>
        <end position="115"/>
    </location>
</feature>
<dbReference type="PROSITE" id="PS51925">
    <property type="entry name" value="SWIB_MDM2"/>
    <property type="match status" value="1"/>
</dbReference>